<dbReference type="Proteomes" id="UP000178565">
    <property type="component" value="Unassembled WGS sequence"/>
</dbReference>
<dbReference type="GO" id="GO:0006261">
    <property type="term" value="P:DNA-templated DNA replication"/>
    <property type="evidence" value="ECO:0007669"/>
    <property type="project" value="TreeGrafter"/>
</dbReference>
<gene>
    <name evidence="1" type="ORF">A3B45_01845</name>
</gene>
<dbReference type="PANTHER" id="PTHR11669:SF8">
    <property type="entry name" value="DNA POLYMERASE III SUBUNIT DELTA"/>
    <property type="match status" value="1"/>
</dbReference>
<comment type="caution">
    <text evidence="1">The sequence shown here is derived from an EMBL/GenBank/DDBJ whole genome shotgun (WGS) entry which is preliminary data.</text>
</comment>
<organism evidence="1 2">
    <name type="scientific">Candidatus Daviesbacteria bacterium RIFCSPLOWO2_01_FULL_39_12</name>
    <dbReference type="NCBI Taxonomy" id="1797785"/>
    <lineage>
        <taxon>Bacteria</taxon>
        <taxon>Candidatus Daviesiibacteriota</taxon>
    </lineage>
</organism>
<dbReference type="SUPFAM" id="SSF52540">
    <property type="entry name" value="P-loop containing nucleoside triphosphate hydrolases"/>
    <property type="match status" value="1"/>
</dbReference>
<dbReference type="Pfam" id="PF13177">
    <property type="entry name" value="DNA_pol3_delta2"/>
    <property type="match status" value="1"/>
</dbReference>
<evidence type="ECO:0000313" key="2">
    <source>
        <dbReference type="Proteomes" id="UP000178565"/>
    </source>
</evidence>
<evidence type="ECO:0008006" key="3">
    <source>
        <dbReference type="Google" id="ProtNLM"/>
    </source>
</evidence>
<dbReference type="AlphaFoldDB" id="A0A1F5KLZ0"/>
<proteinExistence type="predicted"/>
<dbReference type="STRING" id="1797785.A3B45_01845"/>
<evidence type="ECO:0000313" key="1">
    <source>
        <dbReference type="EMBL" id="OGE41943.1"/>
    </source>
</evidence>
<dbReference type="InterPro" id="IPR027417">
    <property type="entry name" value="P-loop_NTPase"/>
</dbReference>
<name>A0A1F5KLZ0_9BACT</name>
<dbReference type="EMBL" id="MFDM01000031">
    <property type="protein sequence ID" value="OGE41943.1"/>
    <property type="molecule type" value="Genomic_DNA"/>
</dbReference>
<accession>A0A1F5KLZ0</accession>
<reference evidence="1 2" key="1">
    <citation type="journal article" date="2016" name="Nat. Commun.">
        <title>Thousands of microbial genomes shed light on interconnected biogeochemical processes in an aquifer system.</title>
        <authorList>
            <person name="Anantharaman K."/>
            <person name="Brown C.T."/>
            <person name="Hug L.A."/>
            <person name="Sharon I."/>
            <person name="Castelle C.J."/>
            <person name="Probst A.J."/>
            <person name="Thomas B.C."/>
            <person name="Singh A."/>
            <person name="Wilkins M.J."/>
            <person name="Karaoz U."/>
            <person name="Brodie E.L."/>
            <person name="Williams K.H."/>
            <person name="Hubbard S.S."/>
            <person name="Banfield J.F."/>
        </authorList>
    </citation>
    <scope>NUCLEOTIDE SEQUENCE [LARGE SCALE GENOMIC DNA]</scope>
</reference>
<protein>
    <recommendedName>
        <fullName evidence="3">DNA polymerase III delta N-terminal domain-containing protein</fullName>
    </recommendedName>
</protein>
<sequence length="227" mass="26224">MIARVIISLSLRERVKEIEKILLEYNLSLNHPDLLYFTGDVKIGIAEARRIKDHFAYKSFRGKIKATVLEDASQMSLEAQNALLKTLEELPTDGLFILGADSDSKLLPTVLSRCQIIKLQGTSRQGSRQAGDREQVGDYQEDIEKLLNSSIEERFAYIEKLKDREEFLKFMVQYFHQQLTEPATHTRPGLARLEFLKELLQAEEWQKQNVNLRAILEYLMLVMPKVV</sequence>
<dbReference type="Gene3D" id="3.40.50.300">
    <property type="entry name" value="P-loop containing nucleotide triphosphate hydrolases"/>
    <property type="match status" value="1"/>
</dbReference>
<dbReference type="InterPro" id="IPR050238">
    <property type="entry name" value="DNA_Rep/Repair_Clamp_Loader"/>
</dbReference>
<dbReference type="PANTHER" id="PTHR11669">
    <property type="entry name" value="REPLICATION FACTOR C / DNA POLYMERASE III GAMMA-TAU SUBUNIT"/>
    <property type="match status" value="1"/>
</dbReference>